<dbReference type="HOGENOM" id="CLU_723655_0_0_1"/>
<keyword evidence="4" id="KW-1185">Reference proteome</keyword>
<evidence type="ECO:0000313" key="3">
    <source>
        <dbReference type="EMBL" id="EPS42591.1"/>
    </source>
</evidence>
<comment type="caution">
    <text evidence="3">The sequence shown here is derived from an EMBL/GenBank/DDBJ whole genome shotgun (WGS) entry which is preliminary data.</text>
</comment>
<keyword evidence="2" id="KW-1133">Transmembrane helix</keyword>
<gene>
    <name evidence="3" type="ORF">H072_3443</name>
</gene>
<dbReference type="AlphaFoldDB" id="S8AN62"/>
<organism evidence="3 4">
    <name type="scientific">Dactylellina haptotyla (strain CBS 200.50)</name>
    <name type="common">Nematode-trapping fungus</name>
    <name type="synonym">Monacrosporium haptotylum</name>
    <dbReference type="NCBI Taxonomy" id="1284197"/>
    <lineage>
        <taxon>Eukaryota</taxon>
        <taxon>Fungi</taxon>
        <taxon>Dikarya</taxon>
        <taxon>Ascomycota</taxon>
        <taxon>Pezizomycotina</taxon>
        <taxon>Orbiliomycetes</taxon>
        <taxon>Orbiliales</taxon>
        <taxon>Orbiliaceae</taxon>
        <taxon>Dactylellina</taxon>
    </lineage>
</organism>
<evidence type="ECO:0000256" key="1">
    <source>
        <dbReference type="SAM" id="MobiDB-lite"/>
    </source>
</evidence>
<dbReference type="CDD" id="cd12087">
    <property type="entry name" value="TM_EGFR-like"/>
    <property type="match status" value="1"/>
</dbReference>
<keyword evidence="2" id="KW-0812">Transmembrane</keyword>
<dbReference type="PROSITE" id="PS50231">
    <property type="entry name" value="RICIN_B_LECTIN"/>
    <property type="match status" value="1"/>
</dbReference>
<evidence type="ECO:0000313" key="4">
    <source>
        <dbReference type="Proteomes" id="UP000015100"/>
    </source>
</evidence>
<protein>
    <submittedName>
        <fullName evidence="3">Uncharacterized protein</fullName>
    </submittedName>
</protein>
<feature type="region of interest" description="Disordered" evidence="1">
    <location>
        <begin position="348"/>
        <end position="367"/>
    </location>
</feature>
<accession>S8AN62</accession>
<reference evidence="4" key="2">
    <citation type="submission" date="2013-04" db="EMBL/GenBank/DDBJ databases">
        <title>Genomic mechanisms accounting for the adaptation to parasitism in nematode-trapping fungi.</title>
        <authorList>
            <person name="Ahren D.G."/>
        </authorList>
    </citation>
    <scope>NUCLEOTIDE SEQUENCE [LARGE SCALE GENOMIC DNA]</scope>
    <source>
        <strain evidence="4">CBS 200.50</strain>
    </source>
</reference>
<evidence type="ECO:0000256" key="2">
    <source>
        <dbReference type="SAM" id="Phobius"/>
    </source>
</evidence>
<name>S8AN62_DACHA</name>
<keyword evidence="2" id="KW-0472">Membrane</keyword>
<dbReference type="EMBL" id="AQGS01000107">
    <property type="protein sequence ID" value="EPS42591.1"/>
    <property type="molecule type" value="Genomic_DNA"/>
</dbReference>
<dbReference type="Proteomes" id="UP000015100">
    <property type="component" value="Unassembled WGS sequence"/>
</dbReference>
<sequence>MFTWAIEAGVKNAQIFIWDEGEKLCLKDSNTTIEDTIFAAIEKCDDKDPLQRWETWGDVYNKDIGDIYNRSASLDPFKTSDIFYRSRIHNSHTQRFVKAHYAPKQKNETVPNMGVYKVLGYLTMNKSPIDFSWFQKQNVPSNITYEAPDHGLLFGLESLFSSPNETNWSLFPAAPLSGPDKDYTVLNYTTGSGSRELKTFGCSSKSTMIPKPTLLLPEFNVSAVALNMTAKDSAQLKLALWGYAAKSTIRPPPKSSYFSPSAHGNCVSTFSVNYRPLEITFRMSTTQTSTPSSTSSLAATSSPVPALISSKYGIILAGAIGGLFILISATLVFIGLRVLLRERRKRDMQVEMEGPRRTSTSTDSTDRTVVDQPMVSSKAFQV</sequence>
<feature type="transmembrane region" description="Helical" evidence="2">
    <location>
        <begin position="312"/>
        <end position="340"/>
    </location>
</feature>
<reference evidence="3 4" key="1">
    <citation type="journal article" date="2013" name="PLoS Genet.">
        <title>Genomic mechanisms accounting for the adaptation to parasitism in nematode-trapping fungi.</title>
        <authorList>
            <person name="Meerupati T."/>
            <person name="Andersson K.M."/>
            <person name="Friman E."/>
            <person name="Kumar D."/>
            <person name="Tunlid A."/>
            <person name="Ahren D."/>
        </authorList>
    </citation>
    <scope>NUCLEOTIDE SEQUENCE [LARGE SCALE GENOMIC DNA]</scope>
    <source>
        <strain evidence="3 4">CBS 200.50</strain>
    </source>
</reference>
<proteinExistence type="predicted"/>